<feature type="region of interest" description="Disordered" evidence="1">
    <location>
        <begin position="1"/>
        <end position="42"/>
    </location>
</feature>
<evidence type="ECO:0008006" key="4">
    <source>
        <dbReference type="Google" id="ProtNLM"/>
    </source>
</evidence>
<proteinExistence type="predicted"/>
<name>A0A9P6N9M4_9BASI</name>
<keyword evidence="3" id="KW-1185">Reference proteome</keyword>
<dbReference type="EMBL" id="MU167492">
    <property type="protein sequence ID" value="KAG0139983.1"/>
    <property type="molecule type" value="Genomic_DNA"/>
</dbReference>
<feature type="compositionally biased region" description="Low complexity" evidence="1">
    <location>
        <begin position="1"/>
        <end position="21"/>
    </location>
</feature>
<protein>
    <recommendedName>
        <fullName evidence="4">DUSP domain-containing protein</fullName>
    </recommendedName>
</protein>
<sequence length="138" mass="15040">HKPLQSTPTAIIAPSAPPASSLAINGSSTSHKASQPLPSPEDQLKAYQNISGTPMQAGQTWYLINLIWFKCWQEACGSIDQPINLNTTQNFDLITIQMSEHPKLLKRGTMKSMVNDQLLDVGTVSLEDCSAVPQTVKH</sequence>
<reference evidence="2" key="1">
    <citation type="submission" date="2013-11" db="EMBL/GenBank/DDBJ databases">
        <title>Genome sequence of the fusiform rust pathogen reveals effectors for host alternation and coevolution with pine.</title>
        <authorList>
            <consortium name="DOE Joint Genome Institute"/>
            <person name="Smith K."/>
            <person name="Pendleton A."/>
            <person name="Kubisiak T."/>
            <person name="Anderson C."/>
            <person name="Salamov A."/>
            <person name="Aerts A."/>
            <person name="Riley R."/>
            <person name="Clum A."/>
            <person name="Lindquist E."/>
            <person name="Ence D."/>
            <person name="Campbell M."/>
            <person name="Kronenberg Z."/>
            <person name="Feau N."/>
            <person name="Dhillon B."/>
            <person name="Hamelin R."/>
            <person name="Burleigh J."/>
            <person name="Smith J."/>
            <person name="Yandell M."/>
            <person name="Nelson C."/>
            <person name="Grigoriev I."/>
            <person name="Davis J."/>
        </authorList>
    </citation>
    <scope>NUCLEOTIDE SEQUENCE</scope>
    <source>
        <strain evidence="2">G11</strain>
    </source>
</reference>
<comment type="caution">
    <text evidence="2">The sequence shown here is derived from an EMBL/GenBank/DDBJ whole genome shotgun (WGS) entry which is preliminary data.</text>
</comment>
<dbReference type="AlphaFoldDB" id="A0A9P6N9M4"/>
<dbReference type="Gene3D" id="3.30.2230.10">
    <property type="entry name" value="DUSP-like"/>
    <property type="match status" value="1"/>
</dbReference>
<evidence type="ECO:0000313" key="2">
    <source>
        <dbReference type="EMBL" id="KAG0139983.1"/>
    </source>
</evidence>
<evidence type="ECO:0000256" key="1">
    <source>
        <dbReference type="SAM" id="MobiDB-lite"/>
    </source>
</evidence>
<evidence type="ECO:0000313" key="3">
    <source>
        <dbReference type="Proteomes" id="UP000886653"/>
    </source>
</evidence>
<feature type="non-terminal residue" evidence="2">
    <location>
        <position position="1"/>
    </location>
</feature>
<feature type="compositionally biased region" description="Polar residues" evidence="1">
    <location>
        <begin position="22"/>
        <end position="33"/>
    </location>
</feature>
<dbReference type="Proteomes" id="UP000886653">
    <property type="component" value="Unassembled WGS sequence"/>
</dbReference>
<gene>
    <name evidence="2" type="ORF">CROQUDRAFT_100767</name>
</gene>
<accession>A0A9P6N9M4</accession>
<organism evidence="2 3">
    <name type="scientific">Cronartium quercuum f. sp. fusiforme G11</name>
    <dbReference type="NCBI Taxonomy" id="708437"/>
    <lineage>
        <taxon>Eukaryota</taxon>
        <taxon>Fungi</taxon>
        <taxon>Dikarya</taxon>
        <taxon>Basidiomycota</taxon>
        <taxon>Pucciniomycotina</taxon>
        <taxon>Pucciniomycetes</taxon>
        <taxon>Pucciniales</taxon>
        <taxon>Coleosporiaceae</taxon>
        <taxon>Cronartium</taxon>
    </lineage>
</organism>
<dbReference type="InterPro" id="IPR035927">
    <property type="entry name" value="DUSP-like_sf"/>
</dbReference>
<dbReference type="SUPFAM" id="SSF143791">
    <property type="entry name" value="DUSP-like"/>
    <property type="match status" value="1"/>
</dbReference>